<protein>
    <recommendedName>
        <fullName evidence="3">DUF1833 domain-containing protein</fullName>
    </recommendedName>
</protein>
<dbReference type="RefSeq" id="WP_150663049.1">
    <property type="nucleotide sequence ID" value="NZ_CABPSA010000001.1"/>
</dbReference>
<dbReference type="Pfam" id="PF08875">
    <property type="entry name" value="DUF1833"/>
    <property type="match status" value="1"/>
</dbReference>
<gene>
    <name evidence="1" type="ORF">PCO31010_00792</name>
</gene>
<reference evidence="1 2" key="1">
    <citation type="submission" date="2019-08" db="EMBL/GenBank/DDBJ databases">
        <authorList>
            <person name="Peeters C."/>
        </authorList>
    </citation>
    <scope>NUCLEOTIDE SEQUENCE [LARGE SCALE GENOMIC DNA]</scope>
    <source>
        <strain evidence="1 2">LMG 31010</strain>
    </source>
</reference>
<proteinExistence type="predicted"/>
<evidence type="ECO:0000313" key="2">
    <source>
        <dbReference type="Proteomes" id="UP000343335"/>
    </source>
</evidence>
<dbReference type="Proteomes" id="UP000343335">
    <property type="component" value="Unassembled WGS sequence"/>
</dbReference>
<dbReference type="InterPro" id="IPR014974">
    <property type="entry name" value="DUF1833"/>
</dbReference>
<name>A0A5E4SGP4_9BURK</name>
<evidence type="ECO:0000313" key="1">
    <source>
        <dbReference type="EMBL" id="VVD74341.1"/>
    </source>
</evidence>
<organism evidence="1 2">
    <name type="scientific">Pandoraea commovens</name>
    <dbReference type="NCBI Taxonomy" id="2508289"/>
    <lineage>
        <taxon>Bacteria</taxon>
        <taxon>Pseudomonadati</taxon>
        <taxon>Pseudomonadota</taxon>
        <taxon>Betaproteobacteria</taxon>
        <taxon>Burkholderiales</taxon>
        <taxon>Burkholderiaceae</taxon>
        <taxon>Pandoraea</taxon>
    </lineage>
</organism>
<evidence type="ECO:0008006" key="3">
    <source>
        <dbReference type="Google" id="ProtNLM"/>
    </source>
</evidence>
<sequence length="158" mass="17393">MAREYTPRYRQTINAVSAPEPRLLLLQIDHPDLAVPVRVVCDTQDVTSNGNVYTAMAFGCSIPDDQEGQLPQAQLEIDNVGRELTQWLEVSQGGLGATATFSEILRSVPDHVEWGITMDMSRISMTQQKVSATLGFPDTLNQQGVAMQFRPDTAPGLF</sequence>
<dbReference type="AlphaFoldDB" id="A0A5E4SGP4"/>
<dbReference type="OrthoDB" id="8638526at2"/>
<dbReference type="EMBL" id="CABPSA010000001">
    <property type="protein sequence ID" value="VVD74341.1"/>
    <property type="molecule type" value="Genomic_DNA"/>
</dbReference>
<accession>A0A5E4SGP4</accession>